<proteinExistence type="predicted"/>
<dbReference type="EMBL" id="MLFT02000008">
    <property type="protein sequence ID" value="PHT41971.1"/>
    <property type="molecule type" value="Genomic_DNA"/>
</dbReference>
<name>A0A2G2W9Q8_CAPBA</name>
<dbReference type="STRING" id="33114.A0A2G2W9Q8"/>
<comment type="caution">
    <text evidence="3">The sequence shown here is derived from an EMBL/GenBank/DDBJ whole genome shotgun (WGS) entry which is preliminary data.</text>
</comment>
<evidence type="ECO:0000256" key="1">
    <source>
        <dbReference type="SAM" id="SignalP"/>
    </source>
</evidence>
<dbReference type="GO" id="GO:0009694">
    <property type="term" value="P:jasmonic acid metabolic process"/>
    <property type="evidence" value="ECO:0007669"/>
    <property type="project" value="TreeGrafter"/>
</dbReference>
<dbReference type="InterPro" id="IPR029058">
    <property type="entry name" value="AB_hydrolase_fold"/>
</dbReference>
<evidence type="ECO:0000313" key="4">
    <source>
        <dbReference type="Proteomes" id="UP000224567"/>
    </source>
</evidence>
<dbReference type="AlphaFoldDB" id="A0A2G2W9Q8"/>
<dbReference type="InterPro" id="IPR045889">
    <property type="entry name" value="MES/HNL"/>
</dbReference>
<keyword evidence="4" id="KW-1185">Reference proteome</keyword>
<accession>A0A2G2W9Q8</accession>
<dbReference type="GO" id="GO:0080032">
    <property type="term" value="F:methyl jasmonate esterase activity"/>
    <property type="evidence" value="ECO:0007669"/>
    <property type="project" value="TreeGrafter"/>
</dbReference>
<feature type="chain" id="PRO_5013760678" description="AB hydrolase-1 domain-containing protein" evidence="1">
    <location>
        <begin position="23"/>
        <end position="241"/>
    </location>
</feature>
<feature type="domain" description="AB hydrolase-1" evidence="2">
    <location>
        <begin position="40"/>
        <end position="140"/>
    </location>
</feature>
<dbReference type="GO" id="GO:0080030">
    <property type="term" value="F:methyl indole-3-acetate esterase activity"/>
    <property type="evidence" value="ECO:0007669"/>
    <property type="project" value="TreeGrafter"/>
</dbReference>
<sequence>MEKREFLTSLVVLILLLPYANATLPGPKSKKHFVLVHRACHGAWFWYKIVALMRSSGHNVTAIDLGASRINPKQVLDVQHLSDYFSPLIEFMAILPADEKVILVGHDYGGFAISKAMESFPEKISVAVFLTALMPGPNINASTVYNEDFVLATLLVRPLNIYPAEDYSKEIVLSRKRYGSVRRVFIVSPEDKFLKKEFQQWMIKNNPPHEVEEIQGSGHMVMMSKPLQLFTKLLGIAAKYN</sequence>
<dbReference type="SUPFAM" id="SSF53474">
    <property type="entry name" value="alpha/beta-Hydrolases"/>
    <property type="match status" value="1"/>
</dbReference>
<dbReference type="OrthoDB" id="408373at2759"/>
<keyword evidence="1" id="KW-0732">Signal</keyword>
<gene>
    <name evidence="3" type="ORF">CQW23_20825</name>
</gene>
<dbReference type="Gene3D" id="3.40.50.1820">
    <property type="entry name" value="alpha/beta hydrolase"/>
    <property type="match status" value="1"/>
</dbReference>
<reference evidence="3 4" key="1">
    <citation type="journal article" date="2017" name="Genome Biol.">
        <title>New reference genome sequences of hot pepper reveal the massive evolution of plant disease-resistance genes by retroduplication.</title>
        <authorList>
            <person name="Kim S."/>
            <person name="Park J."/>
            <person name="Yeom S.I."/>
            <person name="Kim Y.M."/>
            <person name="Seo E."/>
            <person name="Kim K.T."/>
            <person name="Kim M.S."/>
            <person name="Lee J.M."/>
            <person name="Cheong K."/>
            <person name="Shin H.S."/>
            <person name="Kim S.B."/>
            <person name="Han K."/>
            <person name="Lee J."/>
            <person name="Park M."/>
            <person name="Lee H.A."/>
            <person name="Lee H.Y."/>
            <person name="Lee Y."/>
            <person name="Oh S."/>
            <person name="Lee J.H."/>
            <person name="Choi E."/>
            <person name="Choi E."/>
            <person name="Lee S.E."/>
            <person name="Jeon J."/>
            <person name="Kim H."/>
            <person name="Choi G."/>
            <person name="Song H."/>
            <person name="Lee J."/>
            <person name="Lee S.C."/>
            <person name="Kwon J.K."/>
            <person name="Lee H.Y."/>
            <person name="Koo N."/>
            <person name="Hong Y."/>
            <person name="Kim R.W."/>
            <person name="Kang W.H."/>
            <person name="Huh J.H."/>
            <person name="Kang B.C."/>
            <person name="Yang T.J."/>
            <person name="Lee Y.H."/>
            <person name="Bennetzen J.L."/>
            <person name="Choi D."/>
        </authorList>
    </citation>
    <scope>NUCLEOTIDE SEQUENCE [LARGE SCALE GENOMIC DNA]</scope>
    <source>
        <strain evidence="4">cv. PBC81</strain>
    </source>
</reference>
<evidence type="ECO:0000313" key="3">
    <source>
        <dbReference type="EMBL" id="PHT41971.1"/>
    </source>
</evidence>
<dbReference type="GO" id="GO:0009696">
    <property type="term" value="P:salicylic acid metabolic process"/>
    <property type="evidence" value="ECO:0007669"/>
    <property type="project" value="TreeGrafter"/>
</dbReference>
<dbReference type="InterPro" id="IPR000073">
    <property type="entry name" value="AB_hydrolase_1"/>
</dbReference>
<dbReference type="PANTHER" id="PTHR10992">
    <property type="entry name" value="METHYLESTERASE FAMILY MEMBER"/>
    <property type="match status" value="1"/>
</dbReference>
<dbReference type="GO" id="GO:0080031">
    <property type="term" value="F:methyl salicylate esterase activity"/>
    <property type="evidence" value="ECO:0007669"/>
    <property type="project" value="TreeGrafter"/>
</dbReference>
<dbReference type="Pfam" id="PF12697">
    <property type="entry name" value="Abhydrolase_6"/>
    <property type="match status" value="1"/>
</dbReference>
<protein>
    <recommendedName>
        <fullName evidence="2">AB hydrolase-1 domain-containing protein</fullName>
    </recommendedName>
</protein>
<reference evidence="4" key="2">
    <citation type="journal article" date="2017" name="J. Anim. Genet.">
        <title>Multiple reference genome sequences of hot pepper reveal the massive evolution of plant disease resistance genes by retroduplication.</title>
        <authorList>
            <person name="Kim S."/>
            <person name="Park J."/>
            <person name="Yeom S.-I."/>
            <person name="Kim Y.-M."/>
            <person name="Seo E."/>
            <person name="Kim K.-T."/>
            <person name="Kim M.-S."/>
            <person name="Lee J.M."/>
            <person name="Cheong K."/>
            <person name="Shin H.-S."/>
            <person name="Kim S.-B."/>
            <person name="Han K."/>
            <person name="Lee J."/>
            <person name="Park M."/>
            <person name="Lee H.-A."/>
            <person name="Lee H.-Y."/>
            <person name="Lee Y."/>
            <person name="Oh S."/>
            <person name="Lee J.H."/>
            <person name="Choi E."/>
            <person name="Choi E."/>
            <person name="Lee S.E."/>
            <person name="Jeon J."/>
            <person name="Kim H."/>
            <person name="Choi G."/>
            <person name="Song H."/>
            <person name="Lee J."/>
            <person name="Lee S.-C."/>
            <person name="Kwon J.-K."/>
            <person name="Lee H.-Y."/>
            <person name="Koo N."/>
            <person name="Hong Y."/>
            <person name="Kim R.W."/>
            <person name="Kang W.-H."/>
            <person name="Huh J.H."/>
            <person name="Kang B.-C."/>
            <person name="Yang T.-J."/>
            <person name="Lee Y.-H."/>
            <person name="Bennetzen J.L."/>
            <person name="Choi D."/>
        </authorList>
    </citation>
    <scope>NUCLEOTIDE SEQUENCE [LARGE SCALE GENOMIC DNA]</scope>
    <source>
        <strain evidence="4">cv. PBC81</strain>
    </source>
</reference>
<organism evidence="3 4">
    <name type="scientific">Capsicum baccatum</name>
    <name type="common">Peruvian pepper</name>
    <dbReference type="NCBI Taxonomy" id="33114"/>
    <lineage>
        <taxon>Eukaryota</taxon>
        <taxon>Viridiplantae</taxon>
        <taxon>Streptophyta</taxon>
        <taxon>Embryophyta</taxon>
        <taxon>Tracheophyta</taxon>
        <taxon>Spermatophyta</taxon>
        <taxon>Magnoliopsida</taxon>
        <taxon>eudicotyledons</taxon>
        <taxon>Gunneridae</taxon>
        <taxon>Pentapetalae</taxon>
        <taxon>asterids</taxon>
        <taxon>lamiids</taxon>
        <taxon>Solanales</taxon>
        <taxon>Solanaceae</taxon>
        <taxon>Solanoideae</taxon>
        <taxon>Capsiceae</taxon>
        <taxon>Capsicum</taxon>
    </lineage>
</organism>
<evidence type="ECO:0000259" key="2">
    <source>
        <dbReference type="Pfam" id="PF12697"/>
    </source>
</evidence>
<feature type="signal peptide" evidence="1">
    <location>
        <begin position="1"/>
        <end position="22"/>
    </location>
</feature>
<dbReference type="PANTHER" id="PTHR10992:SF1002">
    <property type="entry name" value="SALICYLIC ACID-BINDING PROTEIN 2-LIKE"/>
    <property type="match status" value="1"/>
</dbReference>
<dbReference type="Proteomes" id="UP000224567">
    <property type="component" value="Unassembled WGS sequence"/>
</dbReference>